<gene>
    <name evidence="2" type="ORF">ACFP0N_26540</name>
</gene>
<dbReference type="SMART" id="SM01040">
    <property type="entry name" value="Bro-N"/>
    <property type="match status" value="1"/>
</dbReference>
<dbReference type="PROSITE" id="PS51750">
    <property type="entry name" value="BRO_N"/>
    <property type="match status" value="1"/>
</dbReference>
<name>A0ABW1F3L6_9ACTN</name>
<dbReference type="Pfam" id="PF02498">
    <property type="entry name" value="Bro-N"/>
    <property type="match status" value="1"/>
</dbReference>
<evidence type="ECO:0000259" key="1">
    <source>
        <dbReference type="PROSITE" id="PS51750"/>
    </source>
</evidence>
<organism evidence="2 3">
    <name type="scientific">Kitasatospora aburaviensis</name>
    <dbReference type="NCBI Taxonomy" id="67265"/>
    <lineage>
        <taxon>Bacteria</taxon>
        <taxon>Bacillati</taxon>
        <taxon>Actinomycetota</taxon>
        <taxon>Actinomycetes</taxon>
        <taxon>Kitasatosporales</taxon>
        <taxon>Streptomycetaceae</taxon>
        <taxon>Kitasatospora</taxon>
    </lineage>
</organism>
<dbReference type="RefSeq" id="WP_313767807.1">
    <property type="nucleotide sequence ID" value="NZ_BAAAVH010000113.1"/>
</dbReference>
<proteinExistence type="predicted"/>
<dbReference type="Pfam" id="PF03374">
    <property type="entry name" value="ANT"/>
    <property type="match status" value="1"/>
</dbReference>
<dbReference type="EMBL" id="JBHSOD010000041">
    <property type="protein sequence ID" value="MFC5888530.1"/>
    <property type="molecule type" value="Genomic_DNA"/>
</dbReference>
<sequence>MPYRFPETDTPVRVATIDGEPWFVVADVCKVLGIGNPSDAARRLNEGDLDTIEVTDSLGRRQNAYAANESGLYDLILDSRKPEARAFRRWITAEVIPSIRRTGSYSVAPAAPALPDITTPQGVLALAQQFARTAEQLVEADARLRELEPKALAHDTLMAAQDGDVLVREAAKVLGWQEKQLRAFLLDEHLIYRRQATCGQTQYDFYAANAVHFNAVVRVVSHTWGECAHYTLHITPRGMELIQKRIARRQVEMRDAIGGAR</sequence>
<accession>A0ABW1F3L6</accession>
<dbReference type="Proteomes" id="UP001596067">
    <property type="component" value="Unassembled WGS sequence"/>
</dbReference>
<protein>
    <submittedName>
        <fullName evidence="2">BRO family protein</fullName>
    </submittedName>
</protein>
<dbReference type="PANTHER" id="PTHR36180">
    <property type="entry name" value="DNA-BINDING PROTEIN-RELATED-RELATED"/>
    <property type="match status" value="1"/>
</dbReference>
<dbReference type="InterPro" id="IPR003497">
    <property type="entry name" value="BRO_N_domain"/>
</dbReference>
<keyword evidence="3" id="KW-1185">Reference proteome</keyword>
<reference evidence="3" key="1">
    <citation type="journal article" date="2019" name="Int. J. Syst. Evol. Microbiol.">
        <title>The Global Catalogue of Microorganisms (GCM) 10K type strain sequencing project: providing services to taxonomists for standard genome sequencing and annotation.</title>
        <authorList>
            <consortium name="The Broad Institute Genomics Platform"/>
            <consortium name="The Broad Institute Genome Sequencing Center for Infectious Disease"/>
            <person name="Wu L."/>
            <person name="Ma J."/>
        </authorList>
    </citation>
    <scope>NUCLEOTIDE SEQUENCE [LARGE SCALE GENOMIC DNA]</scope>
    <source>
        <strain evidence="3">CGMCC 4.1469</strain>
    </source>
</reference>
<evidence type="ECO:0000313" key="2">
    <source>
        <dbReference type="EMBL" id="MFC5888530.1"/>
    </source>
</evidence>
<comment type="caution">
    <text evidence="2">The sequence shown here is derived from an EMBL/GenBank/DDBJ whole genome shotgun (WGS) entry which is preliminary data.</text>
</comment>
<dbReference type="InterPro" id="IPR005039">
    <property type="entry name" value="Ant_C"/>
</dbReference>
<feature type="domain" description="Bro-N" evidence="1">
    <location>
        <begin position="1"/>
        <end position="103"/>
    </location>
</feature>
<dbReference type="PANTHER" id="PTHR36180:SF2">
    <property type="entry name" value="BRO FAMILY PROTEIN"/>
    <property type="match status" value="1"/>
</dbReference>
<evidence type="ECO:0000313" key="3">
    <source>
        <dbReference type="Proteomes" id="UP001596067"/>
    </source>
</evidence>